<keyword evidence="2" id="KW-0472">Membrane</keyword>
<feature type="transmembrane region" description="Helical" evidence="2">
    <location>
        <begin position="72"/>
        <end position="95"/>
    </location>
</feature>
<feature type="region of interest" description="Disordered" evidence="1">
    <location>
        <begin position="252"/>
        <end position="284"/>
    </location>
</feature>
<evidence type="ECO:0000313" key="4">
    <source>
        <dbReference type="Proteomes" id="UP001153069"/>
    </source>
</evidence>
<feature type="compositionally biased region" description="Basic and acidic residues" evidence="1">
    <location>
        <begin position="252"/>
        <end position="267"/>
    </location>
</feature>
<keyword evidence="2" id="KW-1133">Transmembrane helix</keyword>
<feature type="transmembrane region" description="Helical" evidence="2">
    <location>
        <begin position="217"/>
        <end position="234"/>
    </location>
</feature>
<name>A0A9N8DU07_9STRA</name>
<dbReference type="AlphaFoldDB" id="A0A9N8DU07"/>
<protein>
    <submittedName>
        <fullName evidence="3">Uncharacterized protein</fullName>
    </submittedName>
</protein>
<reference evidence="3" key="1">
    <citation type="submission" date="2020-06" db="EMBL/GenBank/DDBJ databases">
        <authorList>
            <consortium name="Plant Systems Biology data submission"/>
        </authorList>
    </citation>
    <scope>NUCLEOTIDE SEQUENCE</scope>
    <source>
        <strain evidence="3">D6</strain>
    </source>
</reference>
<dbReference type="EMBL" id="CAICTM010000277">
    <property type="protein sequence ID" value="CAB9506761.1"/>
    <property type="molecule type" value="Genomic_DNA"/>
</dbReference>
<organism evidence="3 4">
    <name type="scientific">Seminavis robusta</name>
    <dbReference type="NCBI Taxonomy" id="568900"/>
    <lineage>
        <taxon>Eukaryota</taxon>
        <taxon>Sar</taxon>
        <taxon>Stramenopiles</taxon>
        <taxon>Ochrophyta</taxon>
        <taxon>Bacillariophyta</taxon>
        <taxon>Bacillariophyceae</taxon>
        <taxon>Bacillariophycidae</taxon>
        <taxon>Naviculales</taxon>
        <taxon>Naviculaceae</taxon>
        <taxon>Seminavis</taxon>
    </lineage>
</organism>
<evidence type="ECO:0000256" key="2">
    <source>
        <dbReference type="SAM" id="Phobius"/>
    </source>
</evidence>
<feature type="transmembrane region" description="Helical" evidence="2">
    <location>
        <begin position="166"/>
        <end position="186"/>
    </location>
</feature>
<dbReference type="Proteomes" id="UP001153069">
    <property type="component" value="Unassembled WGS sequence"/>
</dbReference>
<comment type="caution">
    <text evidence="3">The sequence shown here is derived from an EMBL/GenBank/DDBJ whole genome shotgun (WGS) entry which is preliminary data.</text>
</comment>
<evidence type="ECO:0000256" key="1">
    <source>
        <dbReference type="SAM" id="MobiDB-lite"/>
    </source>
</evidence>
<feature type="transmembrane region" description="Helical" evidence="2">
    <location>
        <begin position="107"/>
        <end position="130"/>
    </location>
</feature>
<accession>A0A9N8DU07</accession>
<feature type="transmembrane region" description="Helical" evidence="2">
    <location>
        <begin position="6"/>
        <end position="24"/>
    </location>
</feature>
<evidence type="ECO:0000313" key="3">
    <source>
        <dbReference type="EMBL" id="CAB9506761.1"/>
    </source>
</evidence>
<sequence length="284" mass="31840">MCWSTEVSLAFTILDVLMGMFMCWRRRGEDVTYGFGLLVLAAQELFQFLLWWDGTLALATTENPDACSVRATVFSFGATYSAFSIVWVGLIRGYIQGGNPLLSRRVNIFFRAASFLGWMSLMIGITWAVVHTGTWCARVGPNHHQQWICALSLNKIDGGGLENFPWLLYIAVSVYGFSCLMGGATVPMPWQEFVGFIVIQAITSLSIYIRFWNTSEACSIWCWSAFTIGIVAVFRPDLDKYKNEAHQQVCNKDKDDFNVEPPEKMELVEPLTSAEAGKSVEETA</sequence>
<proteinExistence type="predicted"/>
<feature type="transmembrane region" description="Helical" evidence="2">
    <location>
        <begin position="31"/>
        <end position="52"/>
    </location>
</feature>
<gene>
    <name evidence="3" type="ORF">SEMRO_278_G106470.1</name>
</gene>
<keyword evidence="4" id="KW-1185">Reference proteome</keyword>
<feature type="transmembrane region" description="Helical" evidence="2">
    <location>
        <begin position="193"/>
        <end position="211"/>
    </location>
</feature>
<keyword evidence="2" id="KW-0812">Transmembrane</keyword>